<dbReference type="Gene3D" id="1.10.357.20">
    <property type="entry name" value="SLC41 divalent cation transporters, integral membrane domain"/>
    <property type="match status" value="1"/>
</dbReference>
<dbReference type="EMBL" id="JACGBB010000009">
    <property type="protein sequence ID" value="MBZ7987463.1"/>
    <property type="molecule type" value="Genomic_DNA"/>
</dbReference>
<protein>
    <recommendedName>
        <fullName evidence="9">Magnesium transporter MgtE</fullName>
    </recommendedName>
</protein>
<dbReference type="Pfam" id="PF00571">
    <property type="entry name" value="CBS"/>
    <property type="match status" value="1"/>
</dbReference>
<dbReference type="InterPro" id="IPR036739">
    <property type="entry name" value="SLC41_membr_dom_sf"/>
</dbReference>
<comment type="subunit">
    <text evidence="9">Homodimer.</text>
</comment>
<dbReference type="InterPro" id="IPR038076">
    <property type="entry name" value="MgtE_N_sf"/>
</dbReference>
<keyword evidence="3 9" id="KW-0813">Transport</keyword>
<reference evidence="11 12" key="1">
    <citation type="submission" date="2020-07" db="EMBL/GenBank/DDBJ databases">
        <title>Transfer of Campylobacter canadensis to the novel genus Avispirillum gen. nov., that also includes two novel species recovered from migratory waterfowl: Avispirillum anseris sp. nov. and Avispirillum brantae sp. nov.</title>
        <authorList>
            <person name="Miller W.G."/>
            <person name="Chapman M.H."/>
            <person name="Yee E."/>
            <person name="Inglis G.D."/>
        </authorList>
    </citation>
    <scope>NUCLEOTIDE SEQUENCE [LARGE SCALE GENOMIC DNA]</scope>
    <source>
        <strain evidence="11 12">L283</strain>
    </source>
</reference>
<dbReference type="Pfam" id="PF03448">
    <property type="entry name" value="MgtE_N"/>
    <property type="match status" value="1"/>
</dbReference>
<gene>
    <name evidence="11" type="primary">mgtE</name>
    <name evidence="11" type="ORF">AVCANL283_05030</name>
</gene>
<dbReference type="NCBIfam" id="TIGR00400">
    <property type="entry name" value="mgtE"/>
    <property type="match status" value="1"/>
</dbReference>
<evidence type="ECO:0000256" key="3">
    <source>
        <dbReference type="ARBA" id="ARBA00022448"/>
    </source>
</evidence>
<dbReference type="InterPro" id="IPR000644">
    <property type="entry name" value="CBS_dom"/>
</dbReference>
<keyword evidence="12" id="KW-1185">Reference proteome</keyword>
<evidence type="ECO:0000313" key="11">
    <source>
        <dbReference type="EMBL" id="MBZ7987463.1"/>
    </source>
</evidence>
<evidence type="ECO:0000256" key="2">
    <source>
        <dbReference type="ARBA" id="ARBA00009749"/>
    </source>
</evidence>
<dbReference type="Proteomes" id="UP000786183">
    <property type="component" value="Unassembled WGS sequence"/>
</dbReference>
<keyword evidence="7 9" id="KW-0472">Membrane</keyword>
<dbReference type="CDD" id="cd04606">
    <property type="entry name" value="CBS_pair_Mg_transporter"/>
    <property type="match status" value="1"/>
</dbReference>
<dbReference type="RefSeq" id="WP_172233501.1">
    <property type="nucleotide sequence ID" value="NZ_CP035946.1"/>
</dbReference>
<keyword evidence="8" id="KW-0129">CBS domain</keyword>
<dbReference type="Gene3D" id="1.25.60.10">
    <property type="entry name" value="MgtE N-terminal domain-like"/>
    <property type="match status" value="1"/>
</dbReference>
<comment type="similarity">
    <text evidence="2 9">Belongs to the SLC41A transporter family.</text>
</comment>
<evidence type="ECO:0000256" key="4">
    <source>
        <dbReference type="ARBA" id="ARBA00022692"/>
    </source>
</evidence>
<keyword evidence="6 9" id="KW-1133">Transmembrane helix</keyword>
<dbReference type="Pfam" id="PF01769">
    <property type="entry name" value="MgtE"/>
    <property type="match status" value="1"/>
</dbReference>
<comment type="function">
    <text evidence="9">Acts as a magnesium transporter.</text>
</comment>
<evidence type="ECO:0000256" key="9">
    <source>
        <dbReference type="RuleBase" id="RU362011"/>
    </source>
</evidence>
<feature type="transmembrane region" description="Helical" evidence="9">
    <location>
        <begin position="390"/>
        <end position="415"/>
    </location>
</feature>
<evidence type="ECO:0000256" key="6">
    <source>
        <dbReference type="ARBA" id="ARBA00022989"/>
    </source>
</evidence>
<evidence type="ECO:0000256" key="1">
    <source>
        <dbReference type="ARBA" id="ARBA00004141"/>
    </source>
</evidence>
<dbReference type="PANTHER" id="PTHR43773:SF1">
    <property type="entry name" value="MAGNESIUM TRANSPORTER MGTE"/>
    <property type="match status" value="1"/>
</dbReference>
<comment type="subcellular location">
    <subcellularLocation>
        <location evidence="9">Cell membrane</location>
        <topology evidence="9">Multi-pass membrane protein</topology>
    </subcellularLocation>
    <subcellularLocation>
        <location evidence="1">Membrane</location>
        <topology evidence="1">Multi-pass membrane protein</topology>
    </subcellularLocation>
</comment>
<dbReference type="InterPro" id="IPR046342">
    <property type="entry name" value="CBS_dom_sf"/>
</dbReference>
<feature type="transmembrane region" description="Helical" evidence="9">
    <location>
        <begin position="427"/>
        <end position="450"/>
    </location>
</feature>
<dbReference type="InterPro" id="IPR006669">
    <property type="entry name" value="MgtE_transporter"/>
</dbReference>
<keyword evidence="4 9" id="KW-0812">Transmembrane</keyword>
<dbReference type="SUPFAM" id="SSF158791">
    <property type="entry name" value="MgtE N-terminal domain-like"/>
    <property type="match status" value="1"/>
</dbReference>
<proteinExistence type="inferred from homology"/>
<accession>A0ABS7WSH2</accession>
<keyword evidence="5 9" id="KW-0460">Magnesium</keyword>
<feature type="transmembrane region" description="Helical" evidence="9">
    <location>
        <begin position="362"/>
        <end position="384"/>
    </location>
</feature>
<dbReference type="SUPFAM" id="SSF54631">
    <property type="entry name" value="CBS-domain pair"/>
    <property type="match status" value="1"/>
</dbReference>
<evidence type="ECO:0000256" key="7">
    <source>
        <dbReference type="ARBA" id="ARBA00023136"/>
    </source>
</evidence>
<keyword evidence="9" id="KW-0479">Metal-binding</keyword>
<feature type="domain" description="CBS" evidence="10">
    <location>
        <begin position="206"/>
        <end position="262"/>
    </location>
</feature>
<dbReference type="SMART" id="SM00924">
    <property type="entry name" value="MgtE_N"/>
    <property type="match status" value="1"/>
</dbReference>
<name>A0ABS7WSH2_9BACT</name>
<keyword evidence="9" id="KW-1003">Cell membrane</keyword>
<sequence length="451" mass="50165">MLNNTALAFEIVQEFLDEKDVSYAELLEALKIIKENDFLAYENILKSLDDEDLGNIASLMPEHMLSDVLELSSSKKIALAIGELESDDATDLMQSIEEISDEKANQIFANLSKQEQDEILFLKRYDDDKAGAYMQTELFKMKLSDTLSDAIKSYKKLKVKEELEHIFELFIVDDEGKLQFSLPVADMILYEFNATFSDILQNNPSLSKELHFVKDYEDIDEAIILVRDYDLSVIAVVDDNNKLLGRITHDDIHDLLQDSATEQIYNFAGVGDIDSEDESVFKAAKSRATWLIVNLCTSLISAHVISIFSDAIEKLVALAALMPIVASMGGNTGSQALAVTIRKLALGESDFAKAKKTIFREISISFMNASVFAILMGFIAYVWFNMPMLSLVIFISMILNLGIAGFIGSFIPLLLKKCGFDPAIGSSILLTALTDALGFFSFLLLAKLILL</sequence>
<comment type="caution">
    <text evidence="11">The sequence shown here is derived from an EMBL/GenBank/DDBJ whole genome shotgun (WGS) entry which is preliminary data.</text>
</comment>
<dbReference type="SUPFAM" id="SSF161093">
    <property type="entry name" value="MgtE membrane domain-like"/>
    <property type="match status" value="1"/>
</dbReference>
<evidence type="ECO:0000256" key="8">
    <source>
        <dbReference type="PROSITE-ProRule" id="PRU00703"/>
    </source>
</evidence>
<dbReference type="Gene3D" id="3.10.580.10">
    <property type="entry name" value="CBS-domain"/>
    <property type="match status" value="1"/>
</dbReference>
<evidence type="ECO:0000313" key="12">
    <source>
        <dbReference type="Proteomes" id="UP000786183"/>
    </source>
</evidence>
<comment type="caution">
    <text evidence="9">Lacks conserved residue(s) required for the propagation of feature annotation.</text>
</comment>
<dbReference type="InterPro" id="IPR006668">
    <property type="entry name" value="Mg_transptr_MgtE_intracell_dom"/>
</dbReference>
<organism evidence="11 12">
    <name type="scientific">Campylobacter canadensis</name>
    <dbReference type="NCBI Taxonomy" id="449520"/>
    <lineage>
        <taxon>Bacteria</taxon>
        <taxon>Pseudomonadati</taxon>
        <taxon>Campylobacterota</taxon>
        <taxon>Epsilonproteobacteria</taxon>
        <taxon>Campylobacterales</taxon>
        <taxon>Campylobacteraceae</taxon>
        <taxon>Campylobacter</taxon>
    </lineage>
</organism>
<evidence type="ECO:0000256" key="5">
    <source>
        <dbReference type="ARBA" id="ARBA00022842"/>
    </source>
</evidence>
<dbReference type="PROSITE" id="PS51371">
    <property type="entry name" value="CBS"/>
    <property type="match status" value="1"/>
</dbReference>
<dbReference type="PANTHER" id="PTHR43773">
    <property type="entry name" value="MAGNESIUM TRANSPORTER MGTE"/>
    <property type="match status" value="1"/>
</dbReference>
<dbReference type="InterPro" id="IPR006667">
    <property type="entry name" value="SLC41_membr_dom"/>
</dbReference>
<evidence type="ECO:0000259" key="10">
    <source>
        <dbReference type="PROSITE" id="PS51371"/>
    </source>
</evidence>